<dbReference type="InterPro" id="IPR000089">
    <property type="entry name" value="Biotin_lipoyl"/>
</dbReference>
<dbReference type="PROSITE" id="PS51826">
    <property type="entry name" value="PSBD"/>
    <property type="match status" value="1"/>
</dbReference>
<keyword evidence="4 7" id="KW-0808">Transferase</keyword>
<dbReference type="InterPro" id="IPR011053">
    <property type="entry name" value="Single_hybrid_motif"/>
</dbReference>
<feature type="region of interest" description="Disordered" evidence="8">
    <location>
        <begin position="170"/>
        <end position="194"/>
    </location>
</feature>
<dbReference type="AlphaFoldDB" id="A0A829YM18"/>
<evidence type="ECO:0000256" key="8">
    <source>
        <dbReference type="SAM" id="MobiDB-lite"/>
    </source>
</evidence>
<dbReference type="Pfam" id="PF00198">
    <property type="entry name" value="2-oxoacid_dh"/>
    <property type="match status" value="1"/>
</dbReference>
<dbReference type="PANTHER" id="PTHR43178">
    <property type="entry name" value="DIHYDROLIPOAMIDE ACETYLTRANSFERASE COMPONENT OF PYRUVATE DEHYDROGENASE COMPLEX"/>
    <property type="match status" value="1"/>
</dbReference>
<keyword evidence="11" id="KW-0670">Pyruvate</keyword>
<evidence type="ECO:0000256" key="2">
    <source>
        <dbReference type="ARBA" id="ARBA00007317"/>
    </source>
</evidence>
<evidence type="ECO:0000259" key="9">
    <source>
        <dbReference type="PROSITE" id="PS50968"/>
    </source>
</evidence>
<dbReference type="InterPro" id="IPR050743">
    <property type="entry name" value="2-oxoacid_DH_E2_comp"/>
</dbReference>
<name>A0A829YM18_9GAMM</name>
<dbReference type="InterPro" id="IPR036625">
    <property type="entry name" value="E3-bd_dom_sf"/>
</dbReference>
<dbReference type="EMBL" id="BLJN01000008">
    <property type="protein sequence ID" value="GFE84290.1"/>
    <property type="molecule type" value="Genomic_DNA"/>
</dbReference>
<dbReference type="InterPro" id="IPR001078">
    <property type="entry name" value="2-oxoacid_DH_actylTfrase"/>
</dbReference>
<dbReference type="PROSITE" id="PS50968">
    <property type="entry name" value="BIOTINYL_LIPOYL"/>
    <property type="match status" value="1"/>
</dbReference>
<dbReference type="GO" id="GO:0016407">
    <property type="term" value="F:acetyltransferase activity"/>
    <property type="evidence" value="ECO:0007669"/>
    <property type="project" value="TreeGrafter"/>
</dbReference>
<dbReference type="Gene3D" id="2.40.50.100">
    <property type="match status" value="1"/>
</dbReference>
<proteinExistence type="inferred from homology"/>
<protein>
    <recommendedName>
        <fullName evidence="7">Dihydrolipoamide acetyltransferase component of pyruvate dehydrogenase complex</fullName>
        <ecNumber evidence="7">2.3.1.-</ecNumber>
    </recommendedName>
</protein>
<comment type="similarity">
    <text evidence="2 7">Belongs to the 2-oxoacid dehydrogenase family.</text>
</comment>
<dbReference type="InterPro" id="IPR004167">
    <property type="entry name" value="PSBD"/>
</dbReference>
<dbReference type="Pfam" id="PF02817">
    <property type="entry name" value="E3_binding"/>
    <property type="match status" value="1"/>
</dbReference>
<evidence type="ECO:0000256" key="1">
    <source>
        <dbReference type="ARBA" id="ARBA00001938"/>
    </source>
</evidence>
<evidence type="ECO:0000313" key="12">
    <source>
        <dbReference type="Proteomes" id="UP000445000"/>
    </source>
</evidence>
<dbReference type="SUPFAM" id="SSF51230">
    <property type="entry name" value="Single hybrid motif"/>
    <property type="match status" value="1"/>
</dbReference>
<sequence>MTTTIEVRAPSEQSEGTRSQVQRWLKNIGETVAENEPLIEVETDKVTIEIPAPAGGVLREILKHEQEEIEPGELLGTIQSAQAAAEAAAAPATEPAPAAANRPAAPGAEIRMAALAAHAEALSTGRSSPAVRRLIAEHGLESAPIRGTGAGGRVTVDDVLAYVAARRTNNETQQRKPSMPTEAEAAVAGRRVPHSSMRKRIAERMVESLLHTAPHVTTVFEADMSAVIAHRAAHKEEFQQKGVSLTFTAYFLAACVDAIREVPEANSRWTDDALIVPDTINIGVGTALEGKGLVVPVVRSVQGLDLFGIARELGDVVERARNDKLTPSDVRDGTFTISNHGVSGSLVATPIIINQPQSAILGVGKLEKRAVVVTENGEDRIVIQPRCFITLTLDHRVMDGHRANRFLQVLVERLENWKDA</sequence>
<dbReference type="SUPFAM" id="SSF52777">
    <property type="entry name" value="CoA-dependent acyltransferases"/>
    <property type="match status" value="1"/>
</dbReference>
<evidence type="ECO:0000256" key="3">
    <source>
        <dbReference type="ARBA" id="ARBA00011484"/>
    </source>
</evidence>
<dbReference type="Pfam" id="PF00364">
    <property type="entry name" value="Biotin_lipoyl"/>
    <property type="match status" value="1"/>
</dbReference>
<organism evidence="11 12">
    <name type="scientific">Steroidobacter agaridevorans</name>
    <dbReference type="NCBI Taxonomy" id="2695856"/>
    <lineage>
        <taxon>Bacteria</taxon>
        <taxon>Pseudomonadati</taxon>
        <taxon>Pseudomonadota</taxon>
        <taxon>Gammaproteobacteria</taxon>
        <taxon>Steroidobacterales</taxon>
        <taxon>Steroidobacteraceae</taxon>
        <taxon>Steroidobacter</taxon>
    </lineage>
</organism>
<keyword evidence="6 7" id="KW-0012">Acyltransferase</keyword>
<dbReference type="GO" id="GO:0031405">
    <property type="term" value="F:lipoic acid binding"/>
    <property type="evidence" value="ECO:0007669"/>
    <property type="project" value="TreeGrafter"/>
</dbReference>
<evidence type="ECO:0000313" key="11">
    <source>
        <dbReference type="EMBL" id="GFE84290.1"/>
    </source>
</evidence>
<evidence type="ECO:0000256" key="6">
    <source>
        <dbReference type="ARBA" id="ARBA00023315"/>
    </source>
</evidence>
<comment type="cofactor">
    <cofactor evidence="1 7">
        <name>(R)-lipoate</name>
        <dbReference type="ChEBI" id="CHEBI:83088"/>
    </cofactor>
</comment>
<dbReference type="InterPro" id="IPR003016">
    <property type="entry name" value="2-oxoA_DH_lipoyl-BS"/>
</dbReference>
<dbReference type="CDD" id="cd06849">
    <property type="entry name" value="lipoyl_domain"/>
    <property type="match status" value="1"/>
</dbReference>
<dbReference type="InterPro" id="IPR023213">
    <property type="entry name" value="CAT-like_dom_sf"/>
</dbReference>
<evidence type="ECO:0000256" key="5">
    <source>
        <dbReference type="ARBA" id="ARBA00022823"/>
    </source>
</evidence>
<dbReference type="PROSITE" id="PS00189">
    <property type="entry name" value="LIPOYL"/>
    <property type="match status" value="1"/>
</dbReference>
<keyword evidence="12" id="KW-1185">Reference proteome</keyword>
<evidence type="ECO:0000256" key="4">
    <source>
        <dbReference type="ARBA" id="ARBA00022679"/>
    </source>
</evidence>
<feature type="domain" description="Peripheral subunit-binding (PSBD)" evidence="10">
    <location>
        <begin position="126"/>
        <end position="163"/>
    </location>
</feature>
<gene>
    <name evidence="11" type="primary">sucB1</name>
    <name evidence="11" type="ORF">GCM10011487_62900</name>
</gene>
<evidence type="ECO:0000256" key="7">
    <source>
        <dbReference type="RuleBase" id="RU003423"/>
    </source>
</evidence>
<reference evidence="12" key="1">
    <citation type="submission" date="2020-01" db="EMBL/GenBank/DDBJ databases">
        <title>'Steroidobacter agaridevorans' sp. nov., agar-degrading bacteria isolated from rhizosphere soils.</title>
        <authorList>
            <person name="Ikenaga M."/>
            <person name="Kataoka M."/>
            <person name="Murouchi A."/>
            <person name="Katsuragi S."/>
            <person name="Sakai M."/>
        </authorList>
    </citation>
    <scope>NUCLEOTIDE SEQUENCE [LARGE SCALE GENOMIC DNA]</scope>
    <source>
        <strain evidence="12">YU21-B</strain>
    </source>
</reference>
<dbReference type="Gene3D" id="4.10.320.10">
    <property type="entry name" value="E3-binding domain"/>
    <property type="match status" value="1"/>
</dbReference>
<dbReference type="EC" id="2.3.1.-" evidence="7"/>
<comment type="subunit">
    <text evidence="3">Forms a 24-polypeptide structural core with octahedral symmetry.</text>
</comment>
<feature type="region of interest" description="Disordered" evidence="8">
    <location>
        <begin position="1"/>
        <end position="20"/>
    </location>
</feature>
<dbReference type="RefSeq" id="WP_161815883.1">
    <property type="nucleotide sequence ID" value="NZ_BLJN01000008.1"/>
</dbReference>
<accession>A0A829YM18</accession>
<evidence type="ECO:0000259" key="10">
    <source>
        <dbReference type="PROSITE" id="PS51826"/>
    </source>
</evidence>
<keyword evidence="5 7" id="KW-0450">Lipoyl</keyword>
<feature type="domain" description="Lipoyl-binding" evidence="9">
    <location>
        <begin position="4"/>
        <end position="79"/>
    </location>
</feature>
<comment type="caution">
    <text evidence="11">The sequence shown here is derived from an EMBL/GenBank/DDBJ whole genome shotgun (WGS) entry which is preliminary data.</text>
</comment>
<dbReference type="Proteomes" id="UP000445000">
    <property type="component" value="Unassembled WGS sequence"/>
</dbReference>
<dbReference type="Gene3D" id="3.30.559.10">
    <property type="entry name" value="Chloramphenicol acetyltransferase-like domain"/>
    <property type="match status" value="1"/>
</dbReference>
<dbReference type="GO" id="GO:0005737">
    <property type="term" value="C:cytoplasm"/>
    <property type="evidence" value="ECO:0007669"/>
    <property type="project" value="TreeGrafter"/>
</dbReference>
<dbReference type="PANTHER" id="PTHR43178:SF5">
    <property type="entry name" value="LIPOAMIDE ACYLTRANSFERASE COMPONENT OF BRANCHED-CHAIN ALPHA-KETO ACID DEHYDROGENASE COMPLEX, MITOCHONDRIAL"/>
    <property type="match status" value="1"/>
</dbReference>
<dbReference type="SUPFAM" id="SSF47005">
    <property type="entry name" value="Peripheral subunit-binding domain of 2-oxo acid dehydrogenase complex"/>
    <property type="match status" value="1"/>
</dbReference>